<comment type="caution">
    <text evidence="4">The sequence shown here is derived from an EMBL/GenBank/DDBJ whole genome shotgun (WGS) entry which is preliminary data.</text>
</comment>
<dbReference type="OrthoDB" id="9814612at2"/>
<feature type="domain" description="Glycosyl transferase family 1" evidence="2">
    <location>
        <begin position="290"/>
        <end position="432"/>
    </location>
</feature>
<name>A0A1V3GC51_9BACL</name>
<dbReference type="PANTHER" id="PTHR45947">
    <property type="entry name" value="SULFOQUINOVOSYL TRANSFERASE SQD2"/>
    <property type="match status" value="1"/>
</dbReference>
<dbReference type="PANTHER" id="PTHR45947:SF13">
    <property type="entry name" value="TRANSFERASE"/>
    <property type="match status" value="1"/>
</dbReference>
<dbReference type="SUPFAM" id="SSF53756">
    <property type="entry name" value="UDP-Glycosyltransferase/glycogen phosphorylase"/>
    <property type="match status" value="1"/>
</dbReference>
<protein>
    <recommendedName>
        <fullName evidence="6">Glycosyl transferase family 1</fullName>
    </recommendedName>
</protein>
<evidence type="ECO:0000313" key="5">
    <source>
        <dbReference type="Proteomes" id="UP000188597"/>
    </source>
</evidence>
<evidence type="ECO:0000313" key="4">
    <source>
        <dbReference type="EMBL" id="OOE14443.1"/>
    </source>
</evidence>
<dbReference type="EMBL" id="MQMF01000001">
    <property type="protein sequence ID" value="OOE14443.1"/>
    <property type="molecule type" value="Genomic_DNA"/>
</dbReference>
<dbReference type="InterPro" id="IPR050194">
    <property type="entry name" value="Glycosyltransferase_grp1"/>
</dbReference>
<evidence type="ECO:0000259" key="3">
    <source>
        <dbReference type="Pfam" id="PF13439"/>
    </source>
</evidence>
<gene>
    <name evidence="4" type="ORF">UN64_04415</name>
</gene>
<feature type="region of interest" description="Disordered" evidence="1">
    <location>
        <begin position="203"/>
        <end position="222"/>
    </location>
</feature>
<accession>A0A1V3GC51</accession>
<dbReference type="InterPro" id="IPR028098">
    <property type="entry name" value="Glyco_trans_4-like_N"/>
</dbReference>
<evidence type="ECO:0008006" key="6">
    <source>
        <dbReference type="Google" id="ProtNLM"/>
    </source>
</evidence>
<dbReference type="Pfam" id="PF00534">
    <property type="entry name" value="Glycos_transf_1"/>
    <property type="match status" value="1"/>
</dbReference>
<dbReference type="Pfam" id="PF13439">
    <property type="entry name" value="Glyco_transf_4"/>
    <property type="match status" value="1"/>
</dbReference>
<dbReference type="InterPro" id="IPR001296">
    <property type="entry name" value="Glyco_trans_1"/>
</dbReference>
<evidence type="ECO:0000259" key="2">
    <source>
        <dbReference type="Pfam" id="PF00534"/>
    </source>
</evidence>
<evidence type="ECO:0000256" key="1">
    <source>
        <dbReference type="SAM" id="MobiDB-lite"/>
    </source>
</evidence>
<dbReference type="AlphaFoldDB" id="A0A1V3GC51"/>
<dbReference type="GO" id="GO:0016757">
    <property type="term" value="F:glycosyltransferase activity"/>
    <property type="evidence" value="ECO:0007669"/>
    <property type="project" value="InterPro"/>
</dbReference>
<dbReference type="RefSeq" id="WP_077360075.1">
    <property type="nucleotide sequence ID" value="NZ_MQMF01000001.1"/>
</dbReference>
<dbReference type="Proteomes" id="UP000188597">
    <property type="component" value="Unassembled WGS sequence"/>
</dbReference>
<feature type="compositionally biased region" description="Basic and acidic residues" evidence="1">
    <location>
        <begin position="204"/>
        <end position="217"/>
    </location>
</feature>
<feature type="domain" description="Glycosyltransferase subfamily 4-like N-terminal" evidence="3">
    <location>
        <begin position="16"/>
        <end position="138"/>
    </location>
</feature>
<sequence>MKILHYSLGLPPYRTGGLTKYSIDLMMSQLKAGHSVNLLYPGQLDPIIKKTKIKSNNSYNGVLIFELINPLPVPLLGGITNPFIFMEKLKEQNAYYNFLSKLQPDIIHFHTLMGIHYEFLILAKKMGVKLIFSSHDYYGICPKVNLIDHNGNVCTDYNKGLKCETCNLNSYSLPLIYLMQSHLYKSLKNNKIISKLKSNKKQRIKENNIRSSKENKHNQKQVSNGENFIQLRNYYLNMLNKMDKIHFNSEVTKQVYEQHLMIKSDVISITHSDIKDNRVLKKYDMKIPLQIGFLGPIDKYKGFPLLRNSLLNLLEEDEDNWHLHVYGNAENITLDKDIEHITFYGKYEYKDLTNIFNKIDILVIPSIWKETFGFIGLEALSHGVPAIVSSYVGFKDLVKHNSTGLIVDPVEEQLSAAIKYVIHNRNEIKIWNSNICSGNFNSIMKDHHLLIEGLYDSVLGEKK</sequence>
<reference evidence="4 5" key="1">
    <citation type="submission" date="2016-11" db="EMBL/GenBank/DDBJ databases">
        <authorList>
            <person name="Jaros S."/>
            <person name="Januszkiewicz K."/>
            <person name="Wedrychowicz H."/>
        </authorList>
    </citation>
    <scope>NUCLEOTIDE SEQUENCE [LARGE SCALE GENOMIC DNA]</scope>
    <source>
        <strain evidence="4 5">Con a/3</strain>
    </source>
</reference>
<proteinExistence type="predicted"/>
<dbReference type="Gene3D" id="3.40.50.2000">
    <property type="entry name" value="Glycogen Phosphorylase B"/>
    <property type="match status" value="2"/>
</dbReference>
<organism evidence="4 5">
    <name type="scientific">Fictibacillus arsenicus</name>
    <dbReference type="NCBI Taxonomy" id="255247"/>
    <lineage>
        <taxon>Bacteria</taxon>
        <taxon>Bacillati</taxon>
        <taxon>Bacillota</taxon>
        <taxon>Bacilli</taxon>
        <taxon>Bacillales</taxon>
        <taxon>Fictibacillaceae</taxon>
        <taxon>Fictibacillus</taxon>
    </lineage>
</organism>